<dbReference type="EMBL" id="CADCWF010000204">
    <property type="protein sequence ID" value="CAA9565847.1"/>
    <property type="molecule type" value="Genomic_DNA"/>
</dbReference>
<reference evidence="1" key="1">
    <citation type="submission" date="2020-02" db="EMBL/GenBank/DDBJ databases">
        <authorList>
            <person name="Meier V. D."/>
        </authorList>
    </citation>
    <scope>NUCLEOTIDE SEQUENCE</scope>
    <source>
        <strain evidence="1">AVDCRST_MAG59</strain>
    </source>
</reference>
<protein>
    <submittedName>
        <fullName evidence="1">Uncharacterized protein</fullName>
    </submittedName>
</protein>
<name>A0A6J4V6H2_9BACT</name>
<evidence type="ECO:0000313" key="1">
    <source>
        <dbReference type="EMBL" id="CAA9565847.1"/>
    </source>
</evidence>
<organism evidence="1">
    <name type="scientific">uncultured Thermomicrobiales bacterium</name>
    <dbReference type="NCBI Taxonomy" id="1645740"/>
    <lineage>
        <taxon>Bacteria</taxon>
        <taxon>Pseudomonadati</taxon>
        <taxon>Thermomicrobiota</taxon>
        <taxon>Thermomicrobia</taxon>
        <taxon>Thermomicrobiales</taxon>
        <taxon>environmental samples</taxon>
    </lineage>
</organism>
<proteinExistence type="predicted"/>
<dbReference type="AlphaFoldDB" id="A0A6J4V6H2"/>
<gene>
    <name evidence="1" type="ORF">AVDCRST_MAG59-3023</name>
</gene>
<sequence>MAVDATRAVARGISREVDSLPLAAICARRLRNLAVDRDRLVRQTMVGRAKLLAGLIPAAEILKLDRVLHPFSRPYPLDRARADESWRAASSGVRTQPLRIAATAKHECVVRQFATDVEALRLETELTVYSGEEEREARRWLAVKVEPFACEVLNLEHHPQVAEAVGLELHRAFAGAIGEYHAGPVVPTCEERYAALLAETSRRKQAELTHRLTNLSTTKQ</sequence>
<accession>A0A6J4V6H2</accession>